<dbReference type="AlphaFoldDB" id="A0A2G5UF05"/>
<evidence type="ECO:0000313" key="1">
    <source>
        <dbReference type="EMBL" id="PIC38135.1"/>
    </source>
</evidence>
<accession>A0A2G5UF05</accession>
<sequence length="265" mass="29937">MKMIRKLKDTQKVLHAFPTLEQAKQIEMSLKTEKESAGHLANGVDIVIIVGMYVRKMNRTLRKFKFYADSDWIDETDIPAKSKSKHASALIKTVCFSVLDDNTKKPINEPACSVSSGMTTNPDWITVDTEEDIKIKVIVSVYFADTVTQPRNTEIVELVTSLEESKILEERHVHLRLRRSSSSASISTPSPSVVPPVYHPFGHLTNGFHHTTSSPQLRGFWHRKQAGMNRHGLTETELSSLQEHLRTPHRIKMGMKCGSRCSENS</sequence>
<protein>
    <submittedName>
        <fullName evidence="1">Uncharacterized protein</fullName>
    </submittedName>
</protein>
<dbReference type="STRING" id="1611254.A0A2G5UF05"/>
<evidence type="ECO:0000313" key="2">
    <source>
        <dbReference type="Proteomes" id="UP000230233"/>
    </source>
</evidence>
<gene>
    <name evidence="1" type="primary">Cnig_chr_III.g10250</name>
    <name evidence="1" type="ORF">B9Z55_010250</name>
</gene>
<dbReference type="Proteomes" id="UP000230233">
    <property type="component" value="Chromosome III"/>
</dbReference>
<dbReference type="EMBL" id="PDUG01000003">
    <property type="protein sequence ID" value="PIC38135.1"/>
    <property type="molecule type" value="Genomic_DNA"/>
</dbReference>
<name>A0A2G5UF05_9PELO</name>
<organism evidence="1 2">
    <name type="scientific">Caenorhabditis nigoni</name>
    <dbReference type="NCBI Taxonomy" id="1611254"/>
    <lineage>
        <taxon>Eukaryota</taxon>
        <taxon>Metazoa</taxon>
        <taxon>Ecdysozoa</taxon>
        <taxon>Nematoda</taxon>
        <taxon>Chromadorea</taxon>
        <taxon>Rhabditida</taxon>
        <taxon>Rhabditina</taxon>
        <taxon>Rhabditomorpha</taxon>
        <taxon>Rhabditoidea</taxon>
        <taxon>Rhabditidae</taxon>
        <taxon>Peloderinae</taxon>
        <taxon>Caenorhabditis</taxon>
    </lineage>
</organism>
<comment type="caution">
    <text evidence="1">The sequence shown here is derived from an EMBL/GenBank/DDBJ whole genome shotgun (WGS) entry which is preliminary data.</text>
</comment>
<reference evidence="2" key="1">
    <citation type="submission" date="2017-10" db="EMBL/GenBank/DDBJ databases">
        <title>Rapid genome shrinkage in a self-fertile nematode reveals novel sperm competition proteins.</title>
        <authorList>
            <person name="Yin D."/>
            <person name="Schwarz E.M."/>
            <person name="Thomas C.G."/>
            <person name="Felde R.L."/>
            <person name="Korf I.F."/>
            <person name="Cutter A.D."/>
            <person name="Schartner C.M."/>
            <person name="Ralston E.J."/>
            <person name="Meyer B.J."/>
            <person name="Haag E.S."/>
        </authorList>
    </citation>
    <scope>NUCLEOTIDE SEQUENCE [LARGE SCALE GENOMIC DNA]</scope>
    <source>
        <strain evidence="2">JU1422</strain>
    </source>
</reference>
<proteinExistence type="predicted"/>
<keyword evidence="2" id="KW-1185">Reference proteome</keyword>